<dbReference type="EMBL" id="AF172324">
    <property type="protein sequence ID" value="AAD50486.1"/>
    <property type="molecule type" value="Genomic_DNA"/>
</dbReference>
<dbReference type="RefSeq" id="WP_001369880.1">
    <property type="nucleotide sequence ID" value="NZ_AP027212.1"/>
</dbReference>
<name>Q9RP61_ECOLX</name>
<gene>
    <name evidence="1" type="primary">wzy</name>
</gene>
<reference evidence="1" key="1">
    <citation type="journal article" date="1999" name="Infect. Immun.">
        <title>Molecular characterization of the locus encoding biosynthesis of the lipopolysaccharide O antigen of Escherichia coli serotype O113.</title>
        <authorList>
            <person name="Paton A.W."/>
            <person name="Paton J.C."/>
        </authorList>
    </citation>
    <scope>NUCLEOTIDE SEQUENCE</scope>
    <source>
        <strain evidence="1">98NK2</strain>
    </source>
</reference>
<sequence length="395" mass="46177">MNTTSVICFIVFLLNPSFGCFLFLLTLFNHEKLSIFFISLFAGILAYNLVPYDTMDLASHYMKFSELHNMSVSDIWSDGVNIFLYLCMKCLNAAGINKEWLPFIATFIGYYILLNALRNNIPAYWCRKEKMICFIIWLLSISFLSLSNGIRSGLSSAFFIYAVICQRNYRHLSFIIYSVLACMMHSFAIPMVILLFSMPLILKRKMLSQRFFKIAIIMSVSLSFLVDINSLIVFIFNNLSFLPYIDQIYNIYIIGDRWGGGASFDTNTFIARLITQAPFFYCILVLLISKRKDDFFILGAILVSVSLFLSQFWVVSERYQYVSVLLVTLHLIFNNEYFLLRRKIIILLYFVIQTAVLIWGLYRFRYMILPSLEFIIYPFLFCFYNTVDMNKLIKV</sequence>
<proteinExistence type="predicted"/>
<evidence type="ECO:0000313" key="1">
    <source>
        <dbReference type="EMBL" id="AAD50486.1"/>
    </source>
</evidence>
<accession>Q9RP61</accession>
<dbReference type="BioCyc" id="MetaCyc:MONOMER-21428"/>
<dbReference type="InterPro" id="IPR049458">
    <property type="entry name" value="EpsG-like"/>
</dbReference>
<protein>
    <submittedName>
        <fullName evidence="1">O-antigen polymerase Wzy</fullName>
    </submittedName>
</protein>
<dbReference type="Pfam" id="PF14897">
    <property type="entry name" value="EpsG"/>
    <property type="match status" value="1"/>
</dbReference>
<organism evidence="1">
    <name type="scientific">Escherichia coli</name>
    <dbReference type="NCBI Taxonomy" id="562"/>
    <lineage>
        <taxon>Bacteria</taxon>
        <taxon>Pseudomonadati</taxon>
        <taxon>Pseudomonadota</taxon>
        <taxon>Gammaproteobacteria</taxon>
        <taxon>Enterobacterales</taxon>
        <taxon>Enterobacteriaceae</taxon>
        <taxon>Escherichia</taxon>
    </lineage>
</organism>
<dbReference type="AlphaFoldDB" id="Q9RP61"/>